<dbReference type="PANTHER" id="PTHR19328">
    <property type="entry name" value="HEDGEHOG-INTERACTING PROTEIN"/>
    <property type="match status" value="1"/>
</dbReference>
<name>A0A1T5F574_9SPHI</name>
<dbReference type="GO" id="GO:0009055">
    <property type="term" value="F:electron transfer activity"/>
    <property type="evidence" value="ECO:0007669"/>
    <property type="project" value="InterPro"/>
</dbReference>
<dbReference type="Gene3D" id="1.10.760.10">
    <property type="entry name" value="Cytochrome c-like domain"/>
    <property type="match status" value="1"/>
</dbReference>
<evidence type="ECO:0000313" key="6">
    <source>
        <dbReference type="EMBL" id="SKB91269.1"/>
    </source>
</evidence>
<evidence type="ECO:0000256" key="2">
    <source>
        <dbReference type="ARBA" id="ARBA00022723"/>
    </source>
</evidence>
<dbReference type="Pfam" id="PF07995">
    <property type="entry name" value="GSDH"/>
    <property type="match status" value="1"/>
</dbReference>
<keyword evidence="2 4" id="KW-0479">Metal-binding</keyword>
<dbReference type="InterPro" id="IPR012938">
    <property type="entry name" value="Glc/Sorbosone_DH"/>
</dbReference>
<dbReference type="Pfam" id="PF00034">
    <property type="entry name" value="Cytochrom_C"/>
    <property type="match status" value="1"/>
</dbReference>
<dbReference type="OrthoDB" id="9770043at2"/>
<keyword evidence="1 4" id="KW-0349">Heme</keyword>
<protein>
    <submittedName>
        <fullName evidence="6">Glucose/arabinose dehydrogenase, beta-propeller fold</fullName>
    </submittedName>
</protein>
<dbReference type="PANTHER" id="PTHR19328:SF13">
    <property type="entry name" value="HIPL1 PROTEIN"/>
    <property type="match status" value="1"/>
</dbReference>
<dbReference type="Gene3D" id="2.120.10.30">
    <property type="entry name" value="TolB, C-terminal domain"/>
    <property type="match status" value="1"/>
</dbReference>
<dbReference type="AlphaFoldDB" id="A0A1T5F574"/>
<feature type="domain" description="Cytochrome c" evidence="5">
    <location>
        <begin position="401"/>
        <end position="490"/>
    </location>
</feature>
<keyword evidence="7" id="KW-1185">Reference proteome</keyword>
<organism evidence="6 7">
    <name type="scientific">Sphingobacterium nematocida</name>
    <dbReference type="NCBI Taxonomy" id="1513896"/>
    <lineage>
        <taxon>Bacteria</taxon>
        <taxon>Pseudomonadati</taxon>
        <taxon>Bacteroidota</taxon>
        <taxon>Sphingobacteriia</taxon>
        <taxon>Sphingobacteriales</taxon>
        <taxon>Sphingobacteriaceae</taxon>
        <taxon>Sphingobacterium</taxon>
    </lineage>
</organism>
<dbReference type="Proteomes" id="UP000190150">
    <property type="component" value="Unassembled WGS sequence"/>
</dbReference>
<dbReference type="PROSITE" id="PS51257">
    <property type="entry name" value="PROKAR_LIPOPROTEIN"/>
    <property type="match status" value="1"/>
</dbReference>
<dbReference type="PROSITE" id="PS51007">
    <property type="entry name" value="CYTC"/>
    <property type="match status" value="1"/>
</dbReference>
<dbReference type="STRING" id="1513896.SAMN05660841_03035"/>
<dbReference type="GO" id="GO:0046872">
    <property type="term" value="F:metal ion binding"/>
    <property type="evidence" value="ECO:0007669"/>
    <property type="project" value="UniProtKB-KW"/>
</dbReference>
<dbReference type="InterPro" id="IPR011042">
    <property type="entry name" value="6-blade_b-propeller_TolB-like"/>
</dbReference>
<evidence type="ECO:0000256" key="3">
    <source>
        <dbReference type="ARBA" id="ARBA00023004"/>
    </source>
</evidence>
<evidence type="ECO:0000256" key="1">
    <source>
        <dbReference type="ARBA" id="ARBA00022617"/>
    </source>
</evidence>
<gene>
    <name evidence="6" type="ORF">SAMN05660841_03035</name>
</gene>
<dbReference type="SUPFAM" id="SSF46626">
    <property type="entry name" value="Cytochrome c"/>
    <property type="match status" value="1"/>
</dbReference>
<evidence type="ECO:0000259" key="5">
    <source>
        <dbReference type="PROSITE" id="PS51007"/>
    </source>
</evidence>
<proteinExistence type="predicted"/>
<dbReference type="InterPro" id="IPR009056">
    <property type="entry name" value="Cyt_c-like_dom"/>
</dbReference>
<evidence type="ECO:0000313" key="7">
    <source>
        <dbReference type="Proteomes" id="UP000190150"/>
    </source>
</evidence>
<dbReference type="InterPro" id="IPR036909">
    <property type="entry name" value="Cyt_c-like_dom_sf"/>
</dbReference>
<keyword evidence="3 4" id="KW-0408">Iron</keyword>
<dbReference type="GO" id="GO:0020037">
    <property type="term" value="F:heme binding"/>
    <property type="evidence" value="ECO:0007669"/>
    <property type="project" value="InterPro"/>
</dbReference>
<dbReference type="EMBL" id="FUZF01000014">
    <property type="protein sequence ID" value="SKB91269.1"/>
    <property type="molecule type" value="Genomic_DNA"/>
</dbReference>
<evidence type="ECO:0000256" key="4">
    <source>
        <dbReference type="PROSITE-ProRule" id="PRU00433"/>
    </source>
</evidence>
<accession>A0A1T5F574</accession>
<dbReference type="SUPFAM" id="SSF50952">
    <property type="entry name" value="Soluble quinoprotein glucose dehydrogenase"/>
    <property type="match status" value="1"/>
</dbReference>
<sequence length="508" mass="56977">MKLCLVVLCVFIFFFISCFNERKTGLSVLDHIQLDKTTLKVEVLSSDMDVPWNMLFGSDGFLWVTEQGGTIKRIDPNTGSAQLLLRLPDVYRYRTLGLLSMVLHPDMEKNPYAYIHYTRRDGGALESLLVRYQVKEDTLIKPKILLKIPANTGHNGSRLAISHDHKILWATGDAHHGEWAQDSTRYNGKILRLNLDGSIPDDNPYKGSYVWAYGFRNIQGMALSDKGLVYTSEHGDAIEDEINLVMKGENYGWPIIEGFHDTDADRKQASSKKMIEPLRSWTPVIAPAALAFFGGNQIPEWKNSLLLATLKGQSLRIMKLSDDGKRIIDEQALFENRYGRLRSIAVSPQGDLFIATSNRDWNPSKGFPKERDDRILKISPSDSKPTAVLHPIHLKQKDVQAQIQEGAQLYTLYCASCHKEDGSGVSGTFPPLIGAELVVGDKNNLLDILLNGLSGEIIVNGQKYDQQMPAFSFLRDEEIQRIANYIRSGFGNNAVPVSLSEVKAKRNK</sequence>
<reference evidence="7" key="1">
    <citation type="submission" date="2017-02" db="EMBL/GenBank/DDBJ databases">
        <authorList>
            <person name="Varghese N."/>
            <person name="Submissions S."/>
        </authorList>
    </citation>
    <scope>NUCLEOTIDE SEQUENCE [LARGE SCALE GENOMIC DNA]</scope>
    <source>
        <strain evidence="7">DSM 24091</strain>
    </source>
</reference>
<dbReference type="InterPro" id="IPR011041">
    <property type="entry name" value="Quinoprot_gluc/sorb_DH_b-prop"/>
</dbReference>